<dbReference type="PROSITE" id="PS50932">
    <property type="entry name" value="HTH_LACI_2"/>
    <property type="match status" value="1"/>
</dbReference>
<evidence type="ECO:0000313" key="5">
    <source>
        <dbReference type="EMBL" id="GAA4387080.1"/>
    </source>
</evidence>
<dbReference type="PANTHER" id="PTHR30146:SF109">
    <property type="entry name" value="HTH-TYPE TRANSCRIPTIONAL REGULATOR GALS"/>
    <property type="match status" value="1"/>
</dbReference>
<accession>A0ABP8J908</accession>
<dbReference type="InterPro" id="IPR028082">
    <property type="entry name" value="Peripla_BP_I"/>
</dbReference>
<dbReference type="Gene3D" id="3.40.50.2300">
    <property type="match status" value="2"/>
</dbReference>
<dbReference type="CDD" id="cd06267">
    <property type="entry name" value="PBP1_LacI_sugar_binding-like"/>
    <property type="match status" value="1"/>
</dbReference>
<name>A0ABP8J908_9ACTN</name>
<sequence length="343" mass="36484">MSGRAGIKDVAALAGVSIKTVSRVVNAAETVSPERRARVEAAIAQLGYVPNSAARSLKSGAGQWIGVLVDSIDDVYFASLVSEVEECALERGLSVIVASTGFDTARESDQLLRMAGRNVRGLILAPVGDDQTFLVEQGTALPVVTVDRSVEEFDSVTTDDYAAAVSGVECLLRSGHRRLAFVGLDDRLQTSRRRHRGYLDALAAAGVPADPALSPQVPHRAEAVRPVVDSLLALDDPPTALFVSNARHATAVVALLHAIDRKDLAMVSFGNFDLADAVTPAVTCIDQHPRSIGRRAFERLTAHFVDADLPVLHQVVESTLVQRDSDSIPAAPGTVSIRGRSTR</sequence>
<dbReference type="EMBL" id="BAABFR010000011">
    <property type="protein sequence ID" value="GAA4387080.1"/>
    <property type="molecule type" value="Genomic_DNA"/>
</dbReference>
<dbReference type="SMART" id="SM00354">
    <property type="entry name" value="HTH_LACI"/>
    <property type="match status" value="1"/>
</dbReference>
<dbReference type="InterPro" id="IPR010982">
    <property type="entry name" value="Lambda_DNA-bd_dom_sf"/>
</dbReference>
<evidence type="ECO:0000259" key="4">
    <source>
        <dbReference type="PROSITE" id="PS50932"/>
    </source>
</evidence>
<evidence type="ECO:0000256" key="2">
    <source>
        <dbReference type="ARBA" id="ARBA00023125"/>
    </source>
</evidence>
<organism evidence="5 6">
    <name type="scientific">Tsukamurella soli</name>
    <dbReference type="NCBI Taxonomy" id="644556"/>
    <lineage>
        <taxon>Bacteria</taxon>
        <taxon>Bacillati</taxon>
        <taxon>Actinomycetota</taxon>
        <taxon>Actinomycetes</taxon>
        <taxon>Mycobacteriales</taxon>
        <taxon>Tsukamurellaceae</taxon>
        <taxon>Tsukamurella</taxon>
    </lineage>
</organism>
<feature type="domain" description="HTH lacI-type" evidence="4">
    <location>
        <begin position="5"/>
        <end position="59"/>
    </location>
</feature>
<keyword evidence="3" id="KW-0804">Transcription</keyword>
<evidence type="ECO:0000256" key="1">
    <source>
        <dbReference type="ARBA" id="ARBA00023015"/>
    </source>
</evidence>
<dbReference type="SUPFAM" id="SSF53822">
    <property type="entry name" value="Periplasmic binding protein-like I"/>
    <property type="match status" value="1"/>
</dbReference>
<protein>
    <submittedName>
        <fullName evidence="5">LacI family DNA-binding transcriptional regulator</fullName>
    </submittedName>
</protein>
<dbReference type="Proteomes" id="UP001500635">
    <property type="component" value="Unassembled WGS sequence"/>
</dbReference>
<dbReference type="CDD" id="cd01392">
    <property type="entry name" value="HTH_LacI"/>
    <property type="match status" value="1"/>
</dbReference>
<dbReference type="InterPro" id="IPR000843">
    <property type="entry name" value="HTH_LacI"/>
</dbReference>
<dbReference type="RefSeq" id="WP_344992063.1">
    <property type="nucleotide sequence ID" value="NZ_BAABFR010000011.1"/>
</dbReference>
<dbReference type="PROSITE" id="PS00356">
    <property type="entry name" value="HTH_LACI_1"/>
    <property type="match status" value="1"/>
</dbReference>
<dbReference type="InterPro" id="IPR046335">
    <property type="entry name" value="LacI/GalR-like_sensor"/>
</dbReference>
<dbReference type="Pfam" id="PF00356">
    <property type="entry name" value="LacI"/>
    <property type="match status" value="1"/>
</dbReference>
<dbReference type="SUPFAM" id="SSF47413">
    <property type="entry name" value="lambda repressor-like DNA-binding domains"/>
    <property type="match status" value="1"/>
</dbReference>
<gene>
    <name evidence="5" type="ORF">GCM10023147_11090</name>
</gene>
<keyword evidence="2 5" id="KW-0238">DNA-binding</keyword>
<evidence type="ECO:0000256" key="3">
    <source>
        <dbReference type="ARBA" id="ARBA00023163"/>
    </source>
</evidence>
<keyword evidence="1" id="KW-0805">Transcription regulation</keyword>
<proteinExistence type="predicted"/>
<reference evidence="6" key="1">
    <citation type="journal article" date="2019" name="Int. J. Syst. Evol. Microbiol.">
        <title>The Global Catalogue of Microorganisms (GCM) 10K type strain sequencing project: providing services to taxonomists for standard genome sequencing and annotation.</title>
        <authorList>
            <consortium name="The Broad Institute Genomics Platform"/>
            <consortium name="The Broad Institute Genome Sequencing Center for Infectious Disease"/>
            <person name="Wu L."/>
            <person name="Ma J."/>
        </authorList>
    </citation>
    <scope>NUCLEOTIDE SEQUENCE [LARGE SCALE GENOMIC DNA]</scope>
    <source>
        <strain evidence="6">JCM 17688</strain>
    </source>
</reference>
<comment type="caution">
    <text evidence="5">The sequence shown here is derived from an EMBL/GenBank/DDBJ whole genome shotgun (WGS) entry which is preliminary data.</text>
</comment>
<dbReference type="Gene3D" id="1.10.260.40">
    <property type="entry name" value="lambda repressor-like DNA-binding domains"/>
    <property type="match status" value="1"/>
</dbReference>
<keyword evidence="6" id="KW-1185">Reference proteome</keyword>
<dbReference type="GO" id="GO:0003677">
    <property type="term" value="F:DNA binding"/>
    <property type="evidence" value="ECO:0007669"/>
    <property type="project" value="UniProtKB-KW"/>
</dbReference>
<evidence type="ECO:0000313" key="6">
    <source>
        <dbReference type="Proteomes" id="UP001500635"/>
    </source>
</evidence>
<dbReference type="Pfam" id="PF13377">
    <property type="entry name" value="Peripla_BP_3"/>
    <property type="match status" value="1"/>
</dbReference>
<dbReference type="PANTHER" id="PTHR30146">
    <property type="entry name" value="LACI-RELATED TRANSCRIPTIONAL REPRESSOR"/>
    <property type="match status" value="1"/>
</dbReference>